<comment type="caution">
    <text evidence="2">The sequence shown here is derived from an EMBL/GenBank/DDBJ whole genome shotgun (WGS) entry which is preliminary data.</text>
</comment>
<evidence type="ECO:0000313" key="2">
    <source>
        <dbReference type="EMBL" id="KAJ1349630.1"/>
    </source>
</evidence>
<dbReference type="AlphaFoldDB" id="A0AAD5QIF6"/>
<accession>A0AAD5QIF6</accession>
<sequence length="80" mass="9556">MELSKEEIRLLLHFQYKLGVNASEARRRFTVTKFAMFVQLNVGSRHFMRKDNDCPKIKERDVYDKSNAEQSSIKLKKIHR</sequence>
<feature type="compositionally biased region" description="Basic and acidic residues" evidence="1">
    <location>
        <begin position="58"/>
        <end position="67"/>
    </location>
</feature>
<keyword evidence="3" id="KW-1185">Reference proteome</keyword>
<organism evidence="2 3">
    <name type="scientific">Parelaphostrongylus tenuis</name>
    <name type="common">Meningeal worm</name>
    <dbReference type="NCBI Taxonomy" id="148309"/>
    <lineage>
        <taxon>Eukaryota</taxon>
        <taxon>Metazoa</taxon>
        <taxon>Ecdysozoa</taxon>
        <taxon>Nematoda</taxon>
        <taxon>Chromadorea</taxon>
        <taxon>Rhabditida</taxon>
        <taxon>Rhabditina</taxon>
        <taxon>Rhabditomorpha</taxon>
        <taxon>Strongyloidea</taxon>
        <taxon>Metastrongylidae</taxon>
        <taxon>Parelaphostrongylus</taxon>
    </lineage>
</organism>
<name>A0AAD5QIF6_PARTN</name>
<protein>
    <submittedName>
        <fullName evidence="2">Uncharacterized protein</fullName>
    </submittedName>
</protein>
<gene>
    <name evidence="2" type="ORF">KIN20_005225</name>
</gene>
<evidence type="ECO:0000256" key="1">
    <source>
        <dbReference type="SAM" id="MobiDB-lite"/>
    </source>
</evidence>
<evidence type="ECO:0000313" key="3">
    <source>
        <dbReference type="Proteomes" id="UP001196413"/>
    </source>
</evidence>
<proteinExistence type="predicted"/>
<dbReference type="EMBL" id="JAHQIW010000706">
    <property type="protein sequence ID" value="KAJ1349630.1"/>
    <property type="molecule type" value="Genomic_DNA"/>
</dbReference>
<reference evidence="2" key="1">
    <citation type="submission" date="2021-06" db="EMBL/GenBank/DDBJ databases">
        <title>Parelaphostrongylus tenuis whole genome reference sequence.</title>
        <authorList>
            <person name="Garwood T.J."/>
            <person name="Larsen P.A."/>
            <person name="Fountain-Jones N.M."/>
            <person name="Garbe J.R."/>
            <person name="Macchietto M.G."/>
            <person name="Kania S.A."/>
            <person name="Gerhold R.W."/>
            <person name="Richards J.E."/>
            <person name="Wolf T.M."/>
        </authorList>
    </citation>
    <scope>NUCLEOTIDE SEQUENCE</scope>
    <source>
        <strain evidence="2">MNPRO001-30</strain>
        <tissue evidence="2">Meninges</tissue>
    </source>
</reference>
<feature type="region of interest" description="Disordered" evidence="1">
    <location>
        <begin position="58"/>
        <end position="80"/>
    </location>
</feature>
<dbReference type="Proteomes" id="UP001196413">
    <property type="component" value="Unassembled WGS sequence"/>
</dbReference>